<dbReference type="AlphaFoldDB" id="A0A9W8J9I3"/>
<evidence type="ECO:0000313" key="2">
    <source>
        <dbReference type="Proteomes" id="UP001140091"/>
    </source>
</evidence>
<organism evidence="1 2">
    <name type="scientific">Candolleomyces eurysporus</name>
    <dbReference type="NCBI Taxonomy" id="2828524"/>
    <lineage>
        <taxon>Eukaryota</taxon>
        <taxon>Fungi</taxon>
        <taxon>Dikarya</taxon>
        <taxon>Basidiomycota</taxon>
        <taxon>Agaricomycotina</taxon>
        <taxon>Agaricomycetes</taxon>
        <taxon>Agaricomycetidae</taxon>
        <taxon>Agaricales</taxon>
        <taxon>Agaricineae</taxon>
        <taxon>Psathyrellaceae</taxon>
        <taxon>Candolleomyces</taxon>
    </lineage>
</organism>
<name>A0A9W8J9I3_9AGAR</name>
<reference evidence="1" key="1">
    <citation type="submission" date="2022-06" db="EMBL/GenBank/DDBJ databases">
        <title>Genome Sequence of Candolleomyces eurysporus.</title>
        <authorList>
            <person name="Buettner E."/>
        </authorList>
    </citation>
    <scope>NUCLEOTIDE SEQUENCE</scope>
    <source>
        <strain evidence="1">VTCC 930004</strain>
    </source>
</reference>
<feature type="non-terminal residue" evidence="1">
    <location>
        <position position="1"/>
    </location>
</feature>
<proteinExistence type="predicted"/>
<gene>
    <name evidence="1" type="ORF">H1R20_g7185</name>
</gene>
<dbReference type="Proteomes" id="UP001140091">
    <property type="component" value="Unassembled WGS sequence"/>
</dbReference>
<accession>A0A9W8J9I3</accession>
<keyword evidence="2" id="KW-1185">Reference proteome</keyword>
<dbReference type="OrthoDB" id="2950951at2759"/>
<sequence length="449" mass="50657">MLDRVSKAGFFNNQFIEVHNSLTASSSLDLAGTRVLESIRKDSRLNGYNPENPTTIQVPRFTFDIISCLPFAPQQQSCSSNSPSPSNYGSCAFDLARSLDLLPTQEYGLLLVMVEVEVDKVGRYNDRYCGYLSRHGLVLLASRYARRVSMASGPSGGVIIDTSLGRFKVFENDHRTYVHFDSGMRTAAPAFTVGKQHTQSVPDVDVIRRSAEGWHLVRNLYVLPPVIKTTPKNWGGARLAKEWELVVQFSSDLLQSVAQIFFDIREPKRLVQLRNTFSELSTPDEDVEQGVVRWGYIVKASSGAPERLRAISDMNSDGMFLSSMIIKHLLAFRQQTEVHQFVLHAFGTLCKGHSKLRAATLDYEKLRATSDKRFLSIFEAYKSHPSTDCLEEELRRLLHKSENICLVLWQAVLATMAYWNAYKALQFGIESPDEWIQFILAQDSDILIG</sequence>
<dbReference type="EMBL" id="JANBPK010000854">
    <property type="protein sequence ID" value="KAJ2929929.1"/>
    <property type="molecule type" value="Genomic_DNA"/>
</dbReference>
<comment type="caution">
    <text evidence="1">The sequence shown here is derived from an EMBL/GenBank/DDBJ whole genome shotgun (WGS) entry which is preliminary data.</text>
</comment>
<protein>
    <submittedName>
        <fullName evidence="1">Uncharacterized protein</fullName>
    </submittedName>
</protein>
<evidence type="ECO:0000313" key="1">
    <source>
        <dbReference type="EMBL" id="KAJ2929929.1"/>
    </source>
</evidence>